<dbReference type="Pfam" id="PF01229">
    <property type="entry name" value="Glyco_hydro_39"/>
    <property type="match status" value="1"/>
</dbReference>
<dbReference type="InterPro" id="IPR017853">
    <property type="entry name" value="GH"/>
</dbReference>
<dbReference type="EMBL" id="BAABFN010000001">
    <property type="protein sequence ID" value="GAA4302460.1"/>
    <property type="molecule type" value="Genomic_DNA"/>
</dbReference>
<keyword evidence="6" id="KW-1185">Reference proteome</keyword>
<dbReference type="RefSeq" id="WP_344974770.1">
    <property type="nucleotide sequence ID" value="NZ_BAABFN010000001.1"/>
</dbReference>
<dbReference type="InterPro" id="IPR049166">
    <property type="entry name" value="GH39_cat"/>
</dbReference>
<evidence type="ECO:0000256" key="2">
    <source>
        <dbReference type="ARBA" id="ARBA00022801"/>
    </source>
</evidence>
<dbReference type="InterPro" id="IPR051923">
    <property type="entry name" value="Glycosyl_Hydrolase_39"/>
</dbReference>
<keyword evidence="3" id="KW-0326">Glycosidase</keyword>
<reference evidence="6" key="1">
    <citation type="journal article" date="2019" name="Int. J. Syst. Evol. Microbiol.">
        <title>The Global Catalogue of Microorganisms (GCM) 10K type strain sequencing project: providing services to taxonomists for standard genome sequencing and annotation.</title>
        <authorList>
            <consortium name="The Broad Institute Genomics Platform"/>
            <consortium name="The Broad Institute Genome Sequencing Center for Infectious Disease"/>
            <person name="Wu L."/>
            <person name="Ma J."/>
        </authorList>
    </citation>
    <scope>NUCLEOTIDE SEQUENCE [LARGE SCALE GENOMIC DNA]</scope>
    <source>
        <strain evidence="6">JCM 17664</strain>
    </source>
</reference>
<protein>
    <recommendedName>
        <fullName evidence="4">Glycosyl hydrolases family 39 N-terminal catalytic domain-containing protein</fullName>
    </recommendedName>
</protein>
<organism evidence="5 6">
    <name type="scientific">Compostibacter hankyongensis</name>
    <dbReference type="NCBI Taxonomy" id="1007089"/>
    <lineage>
        <taxon>Bacteria</taxon>
        <taxon>Pseudomonadati</taxon>
        <taxon>Bacteroidota</taxon>
        <taxon>Chitinophagia</taxon>
        <taxon>Chitinophagales</taxon>
        <taxon>Chitinophagaceae</taxon>
        <taxon>Compostibacter</taxon>
    </lineage>
</organism>
<evidence type="ECO:0000256" key="1">
    <source>
        <dbReference type="ARBA" id="ARBA00008875"/>
    </source>
</evidence>
<comment type="caution">
    <text evidence="5">The sequence shown here is derived from an EMBL/GenBank/DDBJ whole genome shotgun (WGS) entry which is preliminary data.</text>
</comment>
<dbReference type="PANTHER" id="PTHR12631:SF10">
    <property type="entry name" value="BETA-XYLOSIDASE-LIKE PROTEIN-RELATED"/>
    <property type="match status" value="1"/>
</dbReference>
<evidence type="ECO:0000313" key="5">
    <source>
        <dbReference type="EMBL" id="GAA4302460.1"/>
    </source>
</evidence>
<proteinExistence type="inferred from homology"/>
<dbReference type="PANTHER" id="PTHR12631">
    <property type="entry name" value="ALPHA-L-IDURONIDASE"/>
    <property type="match status" value="1"/>
</dbReference>
<gene>
    <name evidence="5" type="ORF">GCM10023143_04860</name>
</gene>
<name>A0ABP8FFA9_9BACT</name>
<comment type="similarity">
    <text evidence="1">Belongs to the glycosyl hydrolase 39 family.</text>
</comment>
<feature type="domain" description="Glycosyl hydrolases family 39 N-terminal catalytic" evidence="4">
    <location>
        <begin position="103"/>
        <end position="262"/>
    </location>
</feature>
<evidence type="ECO:0000313" key="6">
    <source>
        <dbReference type="Proteomes" id="UP001501207"/>
    </source>
</evidence>
<dbReference type="SUPFAM" id="SSF51445">
    <property type="entry name" value="(Trans)glycosidases"/>
    <property type="match status" value="1"/>
</dbReference>
<dbReference type="Gene3D" id="3.20.20.80">
    <property type="entry name" value="Glycosidases"/>
    <property type="match status" value="1"/>
</dbReference>
<accession>A0ABP8FFA9</accession>
<keyword evidence="2" id="KW-0378">Hydrolase</keyword>
<evidence type="ECO:0000259" key="4">
    <source>
        <dbReference type="Pfam" id="PF01229"/>
    </source>
</evidence>
<evidence type="ECO:0000256" key="3">
    <source>
        <dbReference type="ARBA" id="ARBA00023295"/>
    </source>
</evidence>
<dbReference type="Proteomes" id="UP001501207">
    <property type="component" value="Unassembled WGS sequence"/>
</dbReference>
<sequence>MKLSFFVCFLIGMLMDIPGAWSQQNKTGHVSSPAGPDDMLPASWRKTGHIKTRAARDILSSRWSVGGETLDRDYADYKSYREYLGPLGAKRIRLQAGWAKTEKNKGVYDWAWLDSVVNNAVSQGVKPWIETSYGNPIYEGGGDARIGGGIPITPLALAAWDRWVSAMVSRYKHKVNEWEIWNEPNLSGKYTAEAYAAFFIRTASVIRREQPGAGIIALALGGISAKSLEFTRTFLSFLSVRNKLPLADIISFHIYPSRPENASGEFKRLKAVVDEFSKTIVFWQGETGCPSTPSAYSSGALSNLDWTETSQAKWILRRMFDEMKHADDIAVTSIFQISDMNSYNGGKNNTKGLLKTNPDKSIAYAKPSYYAMQHVTAVFDSTVRPVSDFQPEMDGAGTAEAVCFRRLKNGAPAFAVWLDGQIPSSSTSAHKVTIKLGAAKLKKPLYVDMLSGAIYRIPSANIRKDGGVYTLSNIPVYDAPVLIADEGFLIR</sequence>